<keyword evidence="2" id="KW-1185">Reference proteome</keyword>
<dbReference type="InterPro" id="IPR035069">
    <property type="entry name" value="TTHA1013/TTHA0281-like"/>
</dbReference>
<dbReference type="Proteomes" id="UP000031952">
    <property type="component" value="Unassembled WGS sequence"/>
</dbReference>
<dbReference type="EMBL" id="JWSW01000073">
    <property type="protein sequence ID" value="KIJ88437.1"/>
    <property type="molecule type" value="Genomic_DNA"/>
</dbReference>
<accession>A0A0C2LYH4</accession>
<dbReference type="Pfam" id="PF05534">
    <property type="entry name" value="HicB"/>
    <property type="match status" value="1"/>
</dbReference>
<proteinExistence type="predicted"/>
<sequence>MIKSDLMNYKGYLGSVHFNASEELLFGKVEFIRDLISYKASDAKTLIKSFQESVDSYLEDCNIVGKIPDKPFKGSFNVRIEPKLHKEVSLYAMQHGYTLNGIVKKALNELIKI</sequence>
<evidence type="ECO:0000313" key="2">
    <source>
        <dbReference type="Proteomes" id="UP000031952"/>
    </source>
</evidence>
<reference evidence="1 2" key="1">
    <citation type="submission" date="2014-12" db="EMBL/GenBank/DDBJ databases">
        <title>Whole genome sequence of Candidatus Rickettsia asemboensis strain NMRCii isolated from cat fleas in west Kenya.</title>
        <authorList>
            <person name="Jima D."/>
            <person name="Luce-Fedrow A."/>
            <person name="Yang Y."/>
            <person name="Maina A.N."/>
            <person name="Snesrud E.C."/>
            <person name="Jarman R.G."/>
            <person name="Richards A.L."/>
            <person name="Hang J."/>
        </authorList>
    </citation>
    <scope>NUCLEOTIDE SEQUENCE [LARGE SCALE GENOMIC DNA]</scope>
    <source>
        <strain evidence="1 2">NMRCii</strain>
    </source>
</reference>
<dbReference type="SUPFAM" id="SSF47598">
    <property type="entry name" value="Ribbon-helix-helix"/>
    <property type="match status" value="1"/>
</dbReference>
<dbReference type="SUPFAM" id="SSF143100">
    <property type="entry name" value="TTHA1013/TTHA0281-like"/>
    <property type="match status" value="1"/>
</dbReference>
<protein>
    <submittedName>
        <fullName evidence="1">DNA repair protein</fullName>
    </submittedName>
</protein>
<dbReference type="RefSeq" id="WP_041079315.1">
    <property type="nucleotide sequence ID" value="NZ_JWSW01000073.1"/>
</dbReference>
<gene>
    <name evidence="1" type="ORF">SB78_05855</name>
</gene>
<dbReference type="InterPro" id="IPR010985">
    <property type="entry name" value="Ribbon_hlx_hlx"/>
</dbReference>
<dbReference type="GO" id="GO:0006355">
    <property type="term" value="P:regulation of DNA-templated transcription"/>
    <property type="evidence" value="ECO:0007669"/>
    <property type="project" value="InterPro"/>
</dbReference>
<organism evidence="1 2">
    <name type="scientific">Rickettsia asembonensis</name>
    <dbReference type="NCBI Taxonomy" id="1068590"/>
    <lineage>
        <taxon>Bacteria</taxon>
        <taxon>Pseudomonadati</taxon>
        <taxon>Pseudomonadota</taxon>
        <taxon>Alphaproteobacteria</taxon>
        <taxon>Rickettsiales</taxon>
        <taxon>Rickettsiaceae</taxon>
        <taxon>Rickettsieae</taxon>
        <taxon>Rickettsia</taxon>
        <taxon>spotted fever group</taxon>
    </lineage>
</organism>
<evidence type="ECO:0000313" key="1">
    <source>
        <dbReference type="EMBL" id="KIJ88437.1"/>
    </source>
</evidence>
<dbReference type="InterPro" id="IPR008651">
    <property type="entry name" value="Uncharacterised_HicB"/>
</dbReference>
<name>A0A0C2LYH4_9RICK</name>
<dbReference type="AlphaFoldDB" id="A0A0C2LYH4"/>
<comment type="caution">
    <text evidence="1">The sequence shown here is derived from an EMBL/GenBank/DDBJ whole genome shotgun (WGS) entry which is preliminary data.</text>
</comment>